<evidence type="ECO:0000313" key="3">
    <source>
        <dbReference type="EMBL" id="GAA1813151.1"/>
    </source>
</evidence>
<feature type="region of interest" description="Disordered" evidence="2">
    <location>
        <begin position="32"/>
        <end position="66"/>
    </location>
</feature>
<feature type="compositionally biased region" description="Polar residues" evidence="2">
    <location>
        <begin position="32"/>
        <end position="41"/>
    </location>
</feature>
<proteinExistence type="predicted"/>
<evidence type="ECO:0000313" key="4">
    <source>
        <dbReference type="Proteomes" id="UP001500218"/>
    </source>
</evidence>
<organism evidence="3 4">
    <name type="scientific">Luedemannella flava</name>
    <dbReference type="NCBI Taxonomy" id="349316"/>
    <lineage>
        <taxon>Bacteria</taxon>
        <taxon>Bacillati</taxon>
        <taxon>Actinomycetota</taxon>
        <taxon>Actinomycetes</taxon>
        <taxon>Micromonosporales</taxon>
        <taxon>Micromonosporaceae</taxon>
        <taxon>Luedemannella</taxon>
    </lineage>
</organism>
<sequence length="226" mass="24653">MALDDLVCIDERTEQVSHGFETTVHHYCNRWQWTPPKTSHTPTEPGGEHDPDGGKGGGTPGSDTCESARQDLAETKAALDLVNKQLNAANIWLGNALNAERNARIASAAALDAWERAEANVDFFFTAYATANGVDMEIEVEIKRGVTITRPVVGFRPNTLLEFGTELAAAMSQERTTRAARDAAAKDYLEIGEDLNDARSAVANLRSQQAALNEVIKRLTERLGRC</sequence>
<protein>
    <submittedName>
        <fullName evidence="3">Uncharacterized protein</fullName>
    </submittedName>
</protein>
<evidence type="ECO:0000256" key="2">
    <source>
        <dbReference type="SAM" id="MobiDB-lite"/>
    </source>
</evidence>
<dbReference type="Proteomes" id="UP001500218">
    <property type="component" value="Unassembled WGS sequence"/>
</dbReference>
<gene>
    <name evidence="3" type="ORF">GCM10009682_37910</name>
</gene>
<name>A0ABN2M7J7_9ACTN</name>
<reference evidence="3 4" key="1">
    <citation type="journal article" date="2019" name="Int. J. Syst. Evol. Microbiol.">
        <title>The Global Catalogue of Microorganisms (GCM) 10K type strain sequencing project: providing services to taxonomists for standard genome sequencing and annotation.</title>
        <authorList>
            <consortium name="The Broad Institute Genomics Platform"/>
            <consortium name="The Broad Institute Genome Sequencing Center for Infectious Disease"/>
            <person name="Wu L."/>
            <person name="Ma J."/>
        </authorList>
    </citation>
    <scope>NUCLEOTIDE SEQUENCE [LARGE SCALE GENOMIC DNA]</scope>
    <source>
        <strain evidence="3 4">JCM 13250</strain>
    </source>
</reference>
<feature type="coiled-coil region" evidence="1">
    <location>
        <begin position="195"/>
        <end position="222"/>
    </location>
</feature>
<keyword evidence="4" id="KW-1185">Reference proteome</keyword>
<dbReference type="EMBL" id="BAAALT010000122">
    <property type="protein sequence ID" value="GAA1813151.1"/>
    <property type="molecule type" value="Genomic_DNA"/>
</dbReference>
<evidence type="ECO:0000256" key="1">
    <source>
        <dbReference type="SAM" id="Coils"/>
    </source>
</evidence>
<keyword evidence="1" id="KW-0175">Coiled coil</keyword>
<comment type="caution">
    <text evidence="3">The sequence shown here is derived from an EMBL/GenBank/DDBJ whole genome shotgun (WGS) entry which is preliminary data.</text>
</comment>
<accession>A0ABN2M7J7</accession>